<feature type="compositionally biased region" description="Polar residues" evidence="1">
    <location>
        <begin position="129"/>
        <end position="138"/>
    </location>
</feature>
<protein>
    <submittedName>
        <fullName evidence="2">Uncharacterized protein</fullName>
    </submittedName>
</protein>
<evidence type="ECO:0000256" key="1">
    <source>
        <dbReference type="SAM" id="MobiDB-lite"/>
    </source>
</evidence>
<evidence type="ECO:0000313" key="3">
    <source>
        <dbReference type="Proteomes" id="UP001174997"/>
    </source>
</evidence>
<accession>A0AA39Z734</accession>
<sequence length="228" mass="24849">MATEIPTLTLNDAGLPKRTTKRDYSDSKLKPEPLRLPRKSYGDSNISAQSSFTSPAKSFHGPETPTLASRRPSMHRGRETQTFLELTPPTRTTAPGLASLVSKFEILDAVSNVNAQETRHGASPLKPAASTTLNVQKQNRARPRTEPRPIFTEGSPFTKTPRIAITSTELEGPPNEVVSPTTPSPAPGPQLHNLPVYPQSSSPIKKLSRLEASPFIIRHQQKSGTTED</sequence>
<reference evidence="2" key="1">
    <citation type="submission" date="2023-06" db="EMBL/GenBank/DDBJ databases">
        <title>Genome-scale phylogeny and comparative genomics of the fungal order Sordariales.</title>
        <authorList>
            <consortium name="Lawrence Berkeley National Laboratory"/>
            <person name="Hensen N."/>
            <person name="Bonometti L."/>
            <person name="Westerberg I."/>
            <person name="Brannstrom I.O."/>
            <person name="Guillou S."/>
            <person name="Cros-Aarteil S."/>
            <person name="Calhoun S."/>
            <person name="Haridas S."/>
            <person name="Kuo A."/>
            <person name="Mondo S."/>
            <person name="Pangilinan J."/>
            <person name="Riley R."/>
            <person name="Labutti K."/>
            <person name="Andreopoulos B."/>
            <person name="Lipzen A."/>
            <person name="Chen C."/>
            <person name="Yanf M."/>
            <person name="Daum C."/>
            <person name="Ng V."/>
            <person name="Clum A."/>
            <person name="Steindorff A."/>
            <person name="Ohm R."/>
            <person name="Martin F."/>
            <person name="Silar P."/>
            <person name="Natvig D."/>
            <person name="Lalanne C."/>
            <person name="Gautier V."/>
            <person name="Ament-Velasquez S.L."/>
            <person name="Kruys A."/>
            <person name="Hutchinson M.I."/>
            <person name="Powell A.J."/>
            <person name="Barry K."/>
            <person name="Miller A.N."/>
            <person name="Grigoriev I.V."/>
            <person name="Debuchy R."/>
            <person name="Gladieux P."/>
            <person name="Thoren M.H."/>
            <person name="Johannesson H."/>
        </authorList>
    </citation>
    <scope>NUCLEOTIDE SEQUENCE</scope>
    <source>
        <strain evidence="2">CBS 307.81</strain>
    </source>
</reference>
<feature type="compositionally biased region" description="Basic and acidic residues" evidence="1">
    <location>
        <begin position="21"/>
        <end position="35"/>
    </location>
</feature>
<keyword evidence="3" id="KW-1185">Reference proteome</keyword>
<organism evidence="2 3">
    <name type="scientific">Cercophora samala</name>
    <dbReference type="NCBI Taxonomy" id="330535"/>
    <lineage>
        <taxon>Eukaryota</taxon>
        <taxon>Fungi</taxon>
        <taxon>Dikarya</taxon>
        <taxon>Ascomycota</taxon>
        <taxon>Pezizomycotina</taxon>
        <taxon>Sordariomycetes</taxon>
        <taxon>Sordariomycetidae</taxon>
        <taxon>Sordariales</taxon>
        <taxon>Lasiosphaeriaceae</taxon>
        <taxon>Cercophora</taxon>
    </lineage>
</organism>
<feature type="compositionally biased region" description="Polar residues" evidence="1">
    <location>
        <begin position="1"/>
        <end position="10"/>
    </location>
</feature>
<feature type="region of interest" description="Disordered" evidence="1">
    <location>
        <begin position="1"/>
        <end position="94"/>
    </location>
</feature>
<evidence type="ECO:0000313" key="2">
    <source>
        <dbReference type="EMBL" id="KAK0665438.1"/>
    </source>
</evidence>
<comment type="caution">
    <text evidence="2">The sequence shown here is derived from an EMBL/GenBank/DDBJ whole genome shotgun (WGS) entry which is preliminary data.</text>
</comment>
<gene>
    <name evidence="2" type="ORF">QBC41DRAFT_379729</name>
</gene>
<feature type="compositionally biased region" description="Polar residues" evidence="1">
    <location>
        <begin position="42"/>
        <end position="56"/>
    </location>
</feature>
<dbReference type="EMBL" id="JAULSY010000110">
    <property type="protein sequence ID" value="KAK0665438.1"/>
    <property type="molecule type" value="Genomic_DNA"/>
</dbReference>
<dbReference type="AlphaFoldDB" id="A0AA39Z734"/>
<proteinExistence type="predicted"/>
<dbReference type="Proteomes" id="UP001174997">
    <property type="component" value="Unassembled WGS sequence"/>
</dbReference>
<feature type="region of interest" description="Disordered" evidence="1">
    <location>
        <begin position="115"/>
        <end position="202"/>
    </location>
</feature>
<feature type="compositionally biased region" description="Polar residues" evidence="1">
    <location>
        <begin position="80"/>
        <end position="93"/>
    </location>
</feature>
<name>A0AA39Z734_9PEZI</name>